<gene>
    <name evidence="1" type="ORF">A2908_04240</name>
</gene>
<dbReference type="EMBL" id="MHPA01000012">
    <property type="protein sequence ID" value="OGZ73452.1"/>
    <property type="molecule type" value="Genomic_DNA"/>
</dbReference>
<dbReference type="Proteomes" id="UP000176774">
    <property type="component" value="Unassembled WGS sequence"/>
</dbReference>
<dbReference type="AlphaFoldDB" id="A0A1G2IFE9"/>
<evidence type="ECO:0000313" key="1">
    <source>
        <dbReference type="EMBL" id="OGZ73452.1"/>
    </source>
</evidence>
<proteinExistence type="predicted"/>
<protein>
    <submittedName>
        <fullName evidence="1">Uncharacterized protein</fullName>
    </submittedName>
</protein>
<reference evidence="1 2" key="1">
    <citation type="journal article" date="2016" name="Nat. Commun.">
        <title>Thousands of microbial genomes shed light on interconnected biogeochemical processes in an aquifer system.</title>
        <authorList>
            <person name="Anantharaman K."/>
            <person name="Brown C.T."/>
            <person name="Hug L.A."/>
            <person name="Sharon I."/>
            <person name="Castelle C.J."/>
            <person name="Probst A.J."/>
            <person name="Thomas B.C."/>
            <person name="Singh A."/>
            <person name="Wilkins M.J."/>
            <person name="Karaoz U."/>
            <person name="Brodie E.L."/>
            <person name="Williams K.H."/>
            <person name="Hubbard S.S."/>
            <person name="Banfield J.F."/>
        </authorList>
    </citation>
    <scope>NUCLEOTIDE SEQUENCE [LARGE SCALE GENOMIC DNA]</scope>
</reference>
<organism evidence="1 2">
    <name type="scientific">Candidatus Staskawiczbacteria bacterium RIFCSPLOWO2_01_FULL_38_12b</name>
    <dbReference type="NCBI Taxonomy" id="1802214"/>
    <lineage>
        <taxon>Bacteria</taxon>
        <taxon>Candidatus Staskawicziibacteriota</taxon>
    </lineage>
</organism>
<accession>A0A1G2IFE9</accession>
<name>A0A1G2IFE9_9BACT</name>
<comment type="caution">
    <text evidence="1">The sequence shown here is derived from an EMBL/GenBank/DDBJ whole genome shotgun (WGS) entry which is preliminary data.</text>
</comment>
<sequence>MLYRYHCKNAVFAPTTLLGEVMIDQVLGFTSAALDHDLLFEDWKATVLSSIRGDSNFYGVFEIFKNKSLPENVARDAVLAIAAGADPEKVLSMIKENVPNLIGKLKRMGHILHGECSCY</sequence>
<evidence type="ECO:0000313" key="2">
    <source>
        <dbReference type="Proteomes" id="UP000176774"/>
    </source>
</evidence>